<name>A0A0A9SZT6_ARUDO</name>
<sequence>MHIVTHKNLFISRSVLTQALMWIYWQIFLVASCHAHPYRIHLAVENSVCVKLVMHILGLHLL</sequence>
<dbReference type="AlphaFoldDB" id="A0A0A9SZT6"/>
<protein>
    <submittedName>
        <fullName evidence="1">Uncharacterized protein</fullName>
    </submittedName>
</protein>
<dbReference type="PROSITE" id="PS51257">
    <property type="entry name" value="PROKAR_LIPOPROTEIN"/>
    <property type="match status" value="1"/>
</dbReference>
<reference evidence="1" key="1">
    <citation type="submission" date="2014-09" db="EMBL/GenBank/DDBJ databases">
        <authorList>
            <person name="Magalhaes I.L.F."/>
            <person name="Oliveira U."/>
            <person name="Santos F.R."/>
            <person name="Vidigal T.H.D.A."/>
            <person name="Brescovit A.D."/>
            <person name="Santos A.J."/>
        </authorList>
    </citation>
    <scope>NUCLEOTIDE SEQUENCE</scope>
    <source>
        <tissue evidence="1">Shoot tissue taken approximately 20 cm above the soil surface</tissue>
    </source>
</reference>
<evidence type="ECO:0000313" key="1">
    <source>
        <dbReference type="EMBL" id="JAD55850.1"/>
    </source>
</evidence>
<organism evidence="1">
    <name type="scientific">Arundo donax</name>
    <name type="common">Giant reed</name>
    <name type="synonym">Donax arundinaceus</name>
    <dbReference type="NCBI Taxonomy" id="35708"/>
    <lineage>
        <taxon>Eukaryota</taxon>
        <taxon>Viridiplantae</taxon>
        <taxon>Streptophyta</taxon>
        <taxon>Embryophyta</taxon>
        <taxon>Tracheophyta</taxon>
        <taxon>Spermatophyta</taxon>
        <taxon>Magnoliopsida</taxon>
        <taxon>Liliopsida</taxon>
        <taxon>Poales</taxon>
        <taxon>Poaceae</taxon>
        <taxon>PACMAD clade</taxon>
        <taxon>Arundinoideae</taxon>
        <taxon>Arundineae</taxon>
        <taxon>Arundo</taxon>
    </lineage>
</organism>
<reference evidence="1" key="2">
    <citation type="journal article" date="2015" name="Data Brief">
        <title>Shoot transcriptome of the giant reed, Arundo donax.</title>
        <authorList>
            <person name="Barrero R.A."/>
            <person name="Guerrero F.D."/>
            <person name="Moolhuijzen P."/>
            <person name="Goolsby J.A."/>
            <person name="Tidwell J."/>
            <person name="Bellgard S.E."/>
            <person name="Bellgard M.I."/>
        </authorList>
    </citation>
    <scope>NUCLEOTIDE SEQUENCE</scope>
    <source>
        <tissue evidence="1">Shoot tissue taken approximately 20 cm above the soil surface</tissue>
    </source>
</reference>
<dbReference type="EMBL" id="GBRH01242045">
    <property type="protein sequence ID" value="JAD55850.1"/>
    <property type="molecule type" value="Transcribed_RNA"/>
</dbReference>
<accession>A0A0A9SZT6</accession>
<proteinExistence type="predicted"/>